<gene>
    <name evidence="4" type="ORF">FPOA_10799</name>
</gene>
<dbReference type="STRING" id="36050.A0A1B8AF13"/>
<dbReference type="Pfam" id="PF00583">
    <property type="entry name" value="Acetyltransf_1"/>
    <property type="match status" value="1"/>
</dbReference>
<dbReference type="PANTHER" id="PTHR43420">
    <property type="entry name" value="ACETYLTRANSFERASE"/>
    <property type="match status" value="1"/>
</dbReference>
<reference evidence="4 5" key="1">
    <citation type="submission" date="2016-06" db="EMBL/GenBank/DDBJ databases">
        <title>Living apart together: crosstalk between the core and supernumerary genomes in a fungal plant pathogen.</title>
        <authorList>
            <person name="Vanheule A."/>
            <person name="Audenaert K."/>
            <person name="Warris S."/>
            <person name="Van De Geest H."/>
            <person name="Schijlen E."/>
            <person name="Hofte M."/>
            <person name="De Saeger S."/>
            <person name="Haesaert G."/>
            <person name="Waalwijk C."/>
            <person name="Van Der Lee T."/>
        </authorList>
    </citation>
    <scope>NUCLEOTIDE SEQUENCE [LARGE SCALE GENOMIC DNA]</scope>
    <source>
        <strain evidence="4 5">2516</strain>
    </source>
</reference>
<accession>A0A1B8AF13</accession>
<organism evidence="4 5">
    <name type="scientific">Fusarium poae</name>
    <dbReference type="NCBI Taxonomy" id="36050"/>
    <lineage>
        <taxon>Eukaryota</taxon>
        <taxon>Fungi</taxon>
        <taxon>Dikarya</taxon>
        <taxon>Ascomycota</taxon>
        <taxon>Pezizomycotina</taxon>
        <taxon>Sordariomycetes</taxon>
        <taxon>Hypocreomycetidae</taxon>
        <taxon>Hypocreales</taxon>
        <taxon>Nectriaceae</taxon>
        <taxon>Fusarium</taxon>
    </lineage>
</organism>
<dbReference type="SUPFAM" id="SSF55729">
    <property type="entry name" value="Acyl-CoA N-acyltransferases (Nat)"/>
    <property type="match status" value="1"/>
</dbReference>
<dbReference type="GO" id="GO:0016747">
    <property type="term" value="F:acyltransferase activity, transferring groups other than amino-acyl groups"/>
    <property type="evidence" value="ECO:0007669"/>
    <property type="project" value="InterPro"/>
</dbReference>
<name>A0A1B8AF13_FUSPO</name>
<feature type="domain" description="N-acetyltransferase" evidence="3">
    <location>
        <begin position="5"/>
        <end position="167"/>
    </location>
</feature>
<evidence type="ECO:0000256" key="2">
    <source>
        <dbReference type="ARBA" id="ARBA00023315"/>
    </source>
</evidence>
<dbReference type="PROSITE" id="PS51186">
    <property type="entry name" value="GNAT"/>
    <property type="match status" value="1"/>
</dbReference>
<dbReference type="Proteomes" id="UP000091967">
    <property type="component" value="Unassembled WGS sequence"/>
</dbReference>
<dbReference type="AlphaFoldDB" id="A0A1B8AF13"/>
<protein>
    <recommendedName>
        <fullName evidence="3">N-acetyltransferase domain-containing protein</fullName>
    </recommendedName>
</protein>
<dbReference type="Gene3D" id="3.40.630.30">
    <property type="match status" value="1"/>
</dbReference>
<dbReference type="InterPro" id="IPR016181">
    <property type="entry name" value="Acyl_CoA_acyltransferase"/>
</dbReference>
<dbReference type="OMA" id="AYAEDYC"/>
<keyword evidence="5" id="KW-1185">Reference proteome</keyword>
<evidence type="ECO:0000259" key="3">
    <source>
        <dbReference type="PROSITE" id="PS51186"/>
    </source>
</evidence>
<keyword evidence="2" id="KW-0012">Acyltransferase</keyword>
<dbReference type="EMBL" id="LYXU01000004">
    <property type="protein sequence ID" value="OBS19075.1"/>
    <property type="molecule type" value="Genomic_DNA"/>
</dbReference>
<evidence type="ECO:0000256" key="1">
    <source>
        <dbReference type="ARBA" id="ARBA00022679"/>
    </source>
</evidence>
<comment type="caution">
    <text evidence="4">The sequence shown here is derived from an EMBL/GenBank/DDBJ whole genome shotgun (WGS) entry which is preliminary data.</text>
</comment>
<keyword evidence="1" id="KW-0808">Transferase</keyword>
<dbReference type="InterPro" id="IPR050680">
    <property type="entry name" value="YpeA/RimI_acetyltransf"/>
</dbReference>
<evidence type="ECO:0000313" key="5">
    <source>
        <dbReference type="Proteomes" id="UP000091967"/>
    </source>
</evidence>
<evidence type="ECO:0000313" key="4">
    <source>
        <dbReference type="EMBL" id="OBS19075.1"/>
    </source>
</evidence>
<proteinExistence type="predicted"/>
<dbReference type="CDD" id="cd04301">
    <property type="entry name" value="NAT_SF"/>
    <property type="match status" value="1"/>
</dbReference>
<dbReference type="InterPro" id="IPR000182">
    <property type="entry name" value="GNAT_dom"/>
</dbReference>
<sequence length="172" mass="19254">MSNNYHFRIATTEEAPQLLDLIHAAFRFTDASIEWIGSPELAKTFKMDMTVIVDRINSPENVFFIMSDAPNGPAIACVNVFKKAPDYGRIALLAVDPTIQRSGLGKIIMNKAEGYLKEELGVKKIGLNALQTRKGLIAWYERQGYVKNGDVERIPIEGPVEEIVLLEFDKNV</sequence>